<organism evidence="2 3">
    <name type="scientific">Sorangium cellulosum</name>
    <name type="common">Polyangium cellulosum</name>
    <dbReference type="NCBI Taxonomy" id="56"/>
    <lineage>
        <taxon>Bacteria</taxon>
        <taxon>Pseudomonadati</taxon>
        <taxon>Myxococcota</taxon>
        <taxon>Polyangia</taxon>
        <taxon>Polyangiales</taxon>
        <taxon>Polyangiaceae</taxon>
        <taxon>Sorangium</taxon>
    </lineage>
</organism>
<dbReference type="EMBL" id="JEMC01001850">
    <property type="protein sequence ID" value="KYF93172.1"/>
    <property type="molecule type" value="Genomic_DNA"/>
</dbReference>
<feature type="region of interest" description="Disordered" evidence="1">
    <location>
        <begin position="1"/>
        <end position="58"/>
    </location>
</feature>
<dbReference type="AlphaFoldDB" id="A0A150SL28"/>
<evidence type="ECO:0000313" key="2">
    <source>
        <dbReference type="EMBL" id="KYF93172.1"/>
    </source>
</evidence>
<dbReference type="Proteomes" id="UP000075515">
    <property type="component" value="Unassembled WGS sequence"/>
</dbReference>
<sequence length="158" mass="16960">MTVQDPNNFPPSDATVREASSPESDDPLGLVSDWDALNPPQPAPSQPGPDTSPVEPQRFPRLFQVAQDLLHQERRYLHVGLVISGLDPRVRAGVDLASQALQQAEDRLVAICISAGLLEMIADTAPDLEDFPTAEVAVAAFHRGFAIALRRGFAAISG</sequence>
<comment type="caution">
    <text evidence="2">The sequence shown here is derived from an EMBL/GenBank/DDBJ whole genome shotgun (WGS) entry which is preliminary data.</text>
</comment>
<reference evidence="2 3" key="1">
    <citation type="submission" date="2014-02" db="EMBL/GenBank/DDBJ databases">
        <title>The small core and large imbalanced accessory genome model reveals a collaborative survival strategy of Sorangium cellulosum strains in nature.</title>
        <authorList>
            <person name="Han K."/>
            <person name="Peng R."/>
            <person name="Blom J."/>
            <person name="Li Y.-Z."/>
        </authorList>
    </citation>
    <scope>NUCLEOTIDE SEQUENCE [LARGE SCALE GENOMIC DNA]</scope>
    <source>
        <strain evidence="2 3">So0149</strain>
    </source>
</reference>
<name>A0A150SL28_SORCE</name>
<evidence type="ECO:0000313" key="3">
    <source>
        <dbReference type="Proteomes" id="UP000075515"/>
    </source>
</evidence>
<accession>A0A150SL28</accession>
<proteinExistence type="predicted"/>
<protein>
    <submittedName>
        <fullName evidence="2">Uncharacterized protein</fullName>
    </submittedName>
</protein>
<evidence type="ECO:0000256" key="1">
    <source>
        <dbReference type="SAM" id="MobiDB-lite"/>
    </source>
</evidence>
<gene>
    <name evidence="2" type="ORF">BE18_05915</name>
</gene>